<dbReference type="PRINTS" id="PR00834">
    <property type="entry name" value="PROTEASES2C"/>
</dbReference>
<feature type="transmembrane region" description="Helical" evidence="5">
    <location>
        <begin position="69"/>
        <end position="95"/>
    </location>
</feature>
<organism evidence="7 8">
    <name type="scientific">Clostridium sartagoforme</name>
    <dbReference type="NCBI Taxonomy" id="84031"/>
    <lineage>
        <taxon>Bacteria</taxon>
        <taxon>Bacillati</taxon>
        <taxon>Bacillota</taxon>
        <taxon>Clostridia</taxon>
        <taxon>Eubacteriales</taxon>
        <taxon>Clostridiaceae</taxon>
        <taxon>Clostridium</taxon>
    </lineage>
</organism>
<evidence type="ECO:0000256" key="1">
    <source>
        <dbReference type="ARBA" id="ARBA00010541"/>
    </source>
</evidence>
<dbReference type="Pfam" id="PF13365">
    <property type="entry name" value="Trypsin_2"/>
    <property type="match status" value="1"/>
</dbReference>
<keyword evidence="3" id="KW-0378">Hydrolase</keyword>
<dbReference type="InterPro" id="IPR001940">
    <property type="entry name" value="Peptidase_S1C"/>
</dbReference>
<dbReference type="Gene3D" id="2.30.42.10">
    <property type="match status" value="1"/>
</dbReference>
<dbReference type="PANTHER" id="PTHR22939:SF129">
    <property type="entry name" value="SERINE PROTEASE HTRA2, MITOCHONDRIAL"/>
    <property type="match status" value="1"/>
</dbReference>
<feature type="compositionally biased region" description="Basic and acidic residues" evidence="4">
    <location>
        <begin position="9"/>
        <end position="39"/>
    </location>
</feature>
<dbReference type="Pfam" id="PF13180">
    <property type="entry name" value="PDZ_2"/>
    <property type="match status" value="1"/>
</dbReference>
<evidence type="ECO:0000256" key="3">
    <source>
        <dbReference type="ARBA" id="ARBA00022801"/>
    </source>
</evidence>
<dbReference type="RefSeq" id="WP_136008022.1">
    <property type="nucleotide sequence ID" value="NZ_SRYR01000012.1"/>
</dbReference>
<dbReference type="Gene3D" id="2.40.10.10">
    <property type="entry name" value="Trypsin-like serine proteases"/>
    <property type="match status" value="2"/>
</dbReference>
<evidence type="ECO:0000259" key="6">
    <source>
        <dbReference type="PROSITE" id="PS50106"/>
    </source>
</evidence>
<protein>
    <submittedName>
        <fullName evidence="7">Trypsin-like serine protease</fullName>
    </submittedName>
</protein>
<dbReference type="InterPro" id="IPR043504">
    <property type="entry name" value="Peptidase_S1_PA_chymotrypsin"/>
</dbReference>
<dbReference type="Proteomes" id="UP000306888">
    <property type="component" value="Unassembled WGS sequence"/>
</dbReference>
<reference evidence="7 8" key="1">
    <citation type="submission" date="2019-04" db="EMBL/GenBank/DDBJ databases">
        <title>Microbes associate with the intestines of laboratory mice.</title>
        <authorList>
            <person name="Navarre W."/>
            <person name="Wong E."/>
            <person name="Huang K."/>
            <person name="Tropini C."/>
            <person name="Ng K."/>
            <person name="Yu B."/>
        </authorList>
    </citation>
    <scope>NUCLEOTIDE SEQUENCE [LARGE SCALE GENOMIC DNA]</scope>
    <source>
        <strain evidence="7 8">NM50_B9-20</strain>
    </source>
</reference>
<proteinExistence type="inferred from homology"/>
<feature type="domain" description="PDZ" evidence="6">
    <location>
        <begin position="313"/>
        <end position="411"/>
    </location>
</feature>
<keyword evidence="5" id="KW-0812">Transmembrane</keyword>
<evidence type="ECO:0000313" key="8">
    <source>
        <dbReference type="Proteomes" id="UP000306888"/>
    </source>
</evidence>
<dbReference type="InterPro" id="IPR036034">
    <property type="entry name" value="PDZ_sf"/>
</dbReference>
<dbReference type="SMART" id="SM00228">
    <property type="entry name" value="PDZ"/>
    <property type="match status" value="1"/>
</dbReference>
<accession>A0A4S2DF57</accession>
<comment type="similarity">
    <text evidence="1">Belongs to the peptidase S1C family.</text>
</comment>
<dbReference type="InterPro" id="IPR009003">
    <property type="entry name" value="Peptidase_S1_PA"/>
</dbReference>
<feature type="region of interest" description="Disordered" evidence="4">
    <location>
        <begin position="1"/>
        <end position="39"/>
    </location>
</feature>
<keyword evidence="8" id="KW-1185">Reference proteome</keyword>
<dbReference type="InterPro" id="IPR001478">
    <property type="entry name" value="PDZ"/>
</dbReference>
<dbReference type="AlphaFoldDB" id="A0A4S2DF57"/>
<evidence type="ECO:0000256" key="2">
    <source>
        <dbReference type="ARBA" id="ARBA00022670"/>
    </source>
</evidence>
<evidence type="ECO:0000256" key="5">
    <source>
        <dbReference type="SAM" id="Phobius"/>
    </source>
</evidence>
<gene>
    <name evidence="7" type="ORF">E5347_14895</name>
</gene>
<dbReference type="GO" id="GO:0006508">
    <property type="term" value="P:proteolysis"/>
    <property type="evidence" value="ECO:0007669"/>
    <property type="project" value="UniProtKB-KW"/>
</dbReference>
<evidence type="ECO:0000313" key="7">
    <source>
        <dbReference type="EMBL" id="TGY40629.1"/>
    </source>
</evidence>
<sequence>MNEDNNIYDVEKYEDITEEKNEEVVEDYTEKDHIEEDYVEEDRVYEKDSYVHPINDLSKKPKKKKKNGIFKVIALSLVTGLLGGAIGSGSVYYIMKGNKSSTSNGYIGTPNPATFDSDVESLTASQAFEKVAPAVVIVSVSGVIDYSGFIPQETEGIGSGFIINEEGYILTNYHVIEGAKEVTVTLSDGREVKAKVINYDENQDVAMLKISDDTVKVPAVVELGDSDVLRPGEEVLAIGTPLSKDFNQTVTGGMVSAVNRNVETTSGAKLNLIQTDAAINPGNSGGPLVNTKGEVIGINTMKISGGAEGIGFSIPINEVKDRIESLSKPILNLGISIREINAELAKQNNMEEGLYIVSVVEFSPAEKAGLQGGDLIVKFDGKRIKTFDELKEIRDSKEEGDVVEMEVVRNGKNKTFNVQLEVKN</sequence>
<comment type="caution">
    <text evidence="7">The sequence shown here is derived from an EMBL/GenBank/DDBJ whole genome shotgun (WGS) entry which is preliminary data.</text>
</comment>
<dbReference type="PROSITE" id="PS50106">
    <property type="entry name" value="PDZ"/>
    <property type="match status" value="1"/>
</dbReference>
<dbReference type="GO" id="GO:0004252">
    <property type="term" value="F:serine-type endopeptidase activity"/>
    <property type="evidence" value="ECO:0007669"/>
    <property type="project" value="InterPro"/>
</dbReference>
<dbReference type="SUPFAM" id="SSF50494">
    <property type="entry name" value="Trypsin-like serine proteases"/>
    <property type="match status" value="1"/>
</dbReference>
<keyword evidence="5" id="KW-0472">Membrane</keyword>
<dbReference type="OrthoDB" id="9758917at2"/>
<dbReference type="SUPFAM" id="SSF50156">
    <property type="entry name" value="PDZ domain-like"/>
    <property type="match status" value="1"/>
</dbReference>
<dbReference type="EMBL" id="SRYR01000012">
    <property type="protein sequence ID" value="TGY40629.1"/>
    <property type="molecule type" value="Genomic_DNA"/>
</dbReference>
<name>A0A4S2DF57_9CLOT</name>
<evidence type="ECO:0000256" key="4">
    <source>
        <dbReference type="SAM" id="MobiDB-lite"/>
    </source>
</evidence>
<keyword evidence="5" id="KW-1133">Transmembrane helix</keyword>
<dbReference type="PANTHER" id="PTHR22939">
    <property type="entry name" value="SERINE PROTEASE FAMILY S1C HTRA-RELATED"/>
    <property type="match status" value="1"/>
</dbReference>
<keyword evidence="2 7" id="KW-0645">Protease</keyword>